<dbReference type="AlphaFoldDB" id="A0A4V0YD55"/>
<dbReference type="OrthoDB" id="7210788at2"/>
<reference evidence="2 3" key="1">
    <citation type="submission" date="2019-01" db="EMBL/GenBank/DDBJ databases">
        <title>Genome sequencing of strain DFW100M-13.</title>
        <authorList>
            <person name="Heo J."/>
            <person name="Kim S.-J."/>
            <person name="Kim J.-S."/>
            <person name="Hong S.-B."/>
            <person name="Kwon S.-W."/>
        </authorList>
    </citation>
    <scope>NUCLEOTIDE SEQUENCE [LARGE SCALE GENOMIC DNA]</scope>
    <source>
        <strain evidence="2 3">DFW100M-13</strain>
    </source>
</reference>
<keyword evidence="3" id="KW-1185">Reference proteome</keyword>
<evidence type="ECO:0000313" key="2">
    <source>
        <dbReference type="EMBL" id="QAY59531.1"/>
    </source>
</evidence>
<dbReference type="EMBL" id="CP035494">
    <property type="protein sequence ID" value="QAY59531.1"/>
    <property type="molecule type" value="Genomic_DNA"/>
</dbReference>
<sequence>MDAYLEWSIKLSLLMYASTAPGGSIRAEGVTSVDGQFRFPLAPSLGGTDEYASTGSVTLFAHYGMPLTTFSSLRVHRSADEGWLLSNSPTEGNPVDAFRLGAPSGTGAALVFDDVTLTETGAEMFAGYYKAGEIFDPIDIQFPC</sequence>
<dbReference type="Proteomes" id="UP000293995">
    <property type="component" value="Chromosome"/>
</dbReference>
<feature type="domain" description="Htaa" evidence="1">
    <location>
        <begin position="3"/>
        <end position="140"/>
    </location>
</feature>
<protein>
    <recommendedName>
        <fullName evidence="1">Htaa domain-containing protein</fullName>
    </recommendedName>
</protein>
<gene>
    <name evidence="2" type="ORF">ET475_05720</name>
</gene>
<dbReference type="InterPro" id="IPR007331">
    <property type="entry name" value="Htaa"/>
</dbReference>
<accession>A0A4V0YD55</accession>
<evidence type="ECO:0000313" key="3">
    <source>
        <dbReference type="Proteomes" id="UP000293995"/>
    </source>
</evidence>
<evidence type="ECO:0000259" key="1">
    <source>
        <dbReference type="Pfam" id="PF04213"/>
    </source>
</evidence>
<proteinExistence type="predicted"/>
<dbReference type="RefSeq" id="WP_129387031.1">
    <property type="nucleotide sequence ID" value="NZ_CP035494.1"/>
</dbReference>
<dbReference type="KEGG" id="mprt:ET475_05720"/>
<dbReference type="Pfam" id="PF04213">
    <property type="entry name" value="HtaA"/>
    <property type="match status" value="1"/>
</dbReference>
<organism evidence="2 3">
    <name type="scientific">Microbacterium protaetiae</name>
    <dbReference type="NCBI Taxonomy" id="2509458"/>
    <lineage>
        <taxon>Bacteria</taxon>
        <taxon>Bacillati</taxon>
        <taxon>Actinomycetota</taxon>
        <taxon>Actinomycetes</taxon>
        <taxon>Micrococcales</taxon>
        <taxon>Microbacteriaceae</taxon>
        <taxon>Microbacterium</taxon>
    </lineage>
</organism>
<name>A0A4V0YD55_9MICO</name>